<proteinExistence type="predicted"/>
<dbReference type="EMBL" id="JAUESC010000001">
    <property type="protein sequence ID" value="KAK0607139.1"/>
    <property type="molecule type" value="Genomic_DNA"/>
</dbReference>
<keyword evidence="4" id="KW-1185">Reference proteome</keyword>
<evidence type="ECO:0000313" key="4">
    <source>
        <dbReference type="Proteomes" id="UP001168877"/>
    </source>
</evidence>
<comment type="caution">
    <text evidence="3">The sequence shown here is derived from an EMBL/GenBank/DDBJ whole genome shotgun (WGS) entry which is preliminary data.</text>
</comment>
<dbReference type="AlphaFoldDB" id="A0AA39TN39"/>
<reference evidence="3" key="2">
    <citation type="submission" date="2023-06" db="EMBL/GenBank/DDBJ databases">
        <authorList>
            <person name="Swenson N.G."/>
            <person name="Wegrzyn J.L."/>
            <person name="Mcevoy S.L."/>
        </authorList>
    </citation>
    <scope>NUCLEOTIDE SEQUENCE</scope>
    <source>
        <strain evidence="3">NS2018</strain>
        <tissue evidence="3">Leaf</tissue>
    </source>
</reference>
<feature type="region of interest" description="Disordered" evidence="1">
    <location>
        <begin position="1"/>
        <end position="23"/>
    </location>
</feature>
<evidence type="ECO:0000259" key="2">
    <source>
        <dbReference type="Pfam" id="PF22936"/>
    </source>
</evidence>
<evidence type="ECO:0000313" key="3">
    <source>
        <dbReference type="EMBL" id="KAK0607139.1"/>
    </source>
</evidence>
<protein>
    <recommendedName>
        <fullName evidence="2">Retrovirus-related Pol polyprotein from transposon TNT 1-94-like beta-barrel domain-containing protein</fullName>
    </recommendedName>
</protein>
<feature type="region of interest" description="Disordered" evidence="1">
    <location>
        <begin position="52"/>
        <end position="81"/>
    </location>
</feature>
<name>A0AA39TN39_ACESA</name>
<dbReference type="PANTHER" id="PTHR34222">
    <property type="entry name" value="GAG_PRE-INTEGRS DOMAIN-CONTAINING PROTEIN"/>
    <property type="match status" value="1"/>
</dbReference>
<dbReference type="Pfam" id="PF22936">
    <property type="entry name" value="Pol_BBD"/>
    <property type="match status" value="1"/>
</dbReference>
<accession>A0AA39TN39</accession>
<feature type="compositionally biased region" description="Polar residues" evidence="1">
    <location>
        <begin position="58"/>
        <end position="81"/>
    </location>
</feature>
<dbReference type="Proteomes" id="UP001168877">
    <property type="component" value="Unassembled WGS sequence"/>
</dbReference>
<organism evidence="3 4">
    <name type="scientific">Acer saccharum</name>
    <name type="common">Sugar maple</name>
    <dbReference type="NCBI Taxonomy" id="4024"/>
    <lineage>
        <taxon>Eukaryota</taxon>
        <taxon>Viridiplantae</taxon>
        <taxon>Streptophyta</taxon>
        <taxon>Embryophyta</taxon>
        <taxon>Tracheophyta</taxon>
        <taxon>Spermatophyta</taxon>
        <taxon>Magnoliopsida</taxon>
        <taxon>eudicotyledons</taxon>
        <taxon>Gunneridae</taxon>
        <taxon>Pentapetalae</taxon>
        <taxon>rosids</taxon>
        <taxon>malvids</taxon>
        <taxon>Sapindales</taxon>
        <taxon>Sapindaceae</taxon>
        <taxon>Hippocastanoideae</taxon>
        <taxon>Acereae</taxon>
        <taxon>Acer</taxon>
    </lineage>
</organism>
<gene>
    <name evidence="3" type="ORF">LWI29_010020</name>
</gene>
<dbReference type="InterPro" id="IPR054722">
    <property type="entry name" value="PolX-like_BBD"/>
</dbReference>
<feature type="compositionally biased region" description="Polar residues" evidence="1">
    <location>
        <begin position="8"/>
        <end position="17"/>
    </location>
</feature>
<evidence type="ECO:0000256" key="1">
    <source>
        <dbReference type="SAM" id="MobiDB-lite"/>
    </source>
</evidence>
<sequence length="358" mass="39895">MAFIAKSDNAQNNTDQSRGFKGQKKERPYCTHCKFLGHTIDRCYKLHGYPPGYKPRQKNNQGNQGFSSQTQAVANQVTDHTSSGWKGSVNNFVQMLNANQYQQLMSMLSNHLTTSTKASSITENPSTSYATGICFSVSLNPILSSPEIWIVYSGATSNICSYAPSFTTLHPIQNAFVTLSNHARIQVFFAGTVKLNDDLVLRDVLFLPQFKFNLLSVSALAKDSSLTVSFFSDCCLVQDHSNKRMIGKGKRLEDLYVLDNLVLPLSASDVPRSAHVPILHDQIISQEFDTQISSIPDQSTLPQNLHMPDEISLDSSPVLHNTRKSTRVHKPPSFLREYHCHLLSHQSLPTCTTPYPLS</sequence>
<dbReference type="PANTHER" id="PTHR34222:SF99">
    <property type="entry name" value="PROTEIN, PUTATIVE-RELATED"/>
    <property type="match status" value="1"/>
</dbReference>
<feature type="domain" description="Retrovirus-related Pol polyprotein from transposon TNT 1-94-like beta-barrel" evidence="2">
    <location>
        <begin position="149"/>
        <end position="222"/>
    </location>
</feature>
<reference evidence="3" key="1">
    <citation type="journal article" date="2022" name="Plant J.">
        <title>Strategies of tolerance reflected in two North American maple genomes.</title>
        <authorList>
            <person name="McEvoy S.L."/>
            <person name="Sezen U.U."/>
            <person name="Trouern-Trend A."/>
            <person name="McMahon S.M."/>
            <person name="Schaberg P.G."/>
            <person name="Yang J."/>
            <person name="Wegrzyn J.L."/>
            <person name="Swenson N.G."/>
        </authorList>
    </citation>
    <scope>NUCLEOTIDE SEQUENCE</scope>
    <source>
        <strain evidence="3">NS2018</strain>
    </source>
</reference>